<reference evidence="1" key="1">
    <citation type="submission" date="2022-10" db="EMBL/GenBank/DDBJ databases">
        <authorList>
            <person name="Botero Cardona J."/>
        </authorList>
    </citation>
    <scope>NUCLEOTIDE SEQUENCE</scope>
    <source>
        <strain evidence="1">LMG 31819</strain>
        <strain evidence="2">R-53529</strain>
    </source>
</reference>
<sequence length="76" mass="8932">MMETENKIVGYEGLAKILGLSEKYLPILRKKNPERLPPPTRASKTKWHIDVVNDWLKDDNNNKPARGRKRKMYNIL</sequence>
<evidence type="ECO:0000313" key="2">
    <source>
        <dbReference type="EMBL" id="CAI3956159.1"/>
    </source>
</evidence>
<dbReference type="Proteomes" id="UP001154259">
    <property type="component" value="Unassembled WGS sequence"/>
</dbReference>
<dbReference type="EMBL" id="CAMXCS010000007">
    <property type="protein sequence ID" value="CAI3956159.1"/>
    <property type="molecule type" value="Genomic_DNA"/>
</dbReference>
<dbReference type="AlphaFoldDB" id="A0A9W4TQX7"/>
<keyword evidence="4" id="KW-1185">Reference proteome</keyword>
<protein>
    <submittedName>
        <fullName evidence="1">Uncharacterized protein</fullName>
    </submittedName>
</protein>
<name>A0A9W4TQX7_9PROT</name>
<evidence type="ECO:0000313" key="4">
    <source>
        <dbReference type="Proteomes" id="UP001154259"/>
    </source>
</evidence>
<organism evidence="1 3">
    <name type="scientific">Commensalibacter communis</name>
    <dbReference type="NCBI Taxonomy" id="2972786"/>
    <lineage>
        <taxon>Bacteria</taxon>
        <taxon>Pseudomonadati</taxon>
        <taxon>Pseudomonadota</taxon>
        <taxon>Alphaproteobacteria</taxon>
        <taxon>Acetobacterales</taxon>
        <taxon>Acetobacteraceae</taxon>
    </lineage>
</organism>
<accession>A0A9W4TQX7</accession>
<dbReference type="RefSeq" id="WP_271790428.1">
    <property type="nucleotide sequence ID" value="NZ_CAMXCM010000007.1"/>
</dbReference>
<dbReference type="Proteomes" id="UP001154255">
    <property type="component" value="Unassembled WGS sequence"/>
</dbReference>
<gene>
    <name evidence="2" type="ORF">R53529_LOCUS2007</name>
    <name evidence="1" type="ORF">R53530_LOCUS2005</name>
</gene>
<evidence type="ECO:0000313" key="1">
    <source>
        <dbReference type="EMBL" id="CAI3954015.1"/>
    </source>
</evidence>
<comment type="caution">
    <text evidence="1">The sequence shown here is derived from an EMBL/GenBank/DDBJ whole genome shotgun (WGS) entry which is preliminary data.</text>
</comment>
<evidence type="ECO:0000313" key="3">
    <source>
        <dbReference type="Proteomes" id="UP001154255"/>
    </source>
</evidence>
<proteinExistence type="predicted"/>
<dbReference type="EMBL" id="CAMXCM010000007">
    <property type="protein sequence ID" value="CAI3954015.1"/>
    <property type="molecule type" value="Genomic_DNA"/>
</dbReference>